<feature type="transmembrane region" description="Helical" evidence="4">
    <location>
        <begin position="20"/>
        <end position="41"/>
    </location>
</feature>
<dbReference type="STRING" id="289078.A0A2X0KQV0"/>
<evidence type="ECO:0000256" key="4">
    <source>
        <dbReference type="SAM" id="Phobius"/>
    </source>
</evidence>
<keyword evidence="3" id="KW-0408">Iron</keyword>
<name>A0A2X0KQV0_9BASI</name>
<dbReference type="GO" id="GO:0020037">
    <property type="term" value="F:heme binding"/>
    <property type="evidence" value="ECO:0007669"/>
    <property type="project" value="InterPro"/>
</dbReference>
<evidence type="ECO:0000256" key="3">
    <source>
        <dbReference type="PIRSR" id="PIRSR602401-1"/>
    </source>
</evidence>
<dbReference type="PANTHER" id="PTHR24305:SF166">
    <property type="entry name" value="CYTOCHROME P450 12A4, MITOCHONDRIAL-RELATED"/>
    <property type="match status" value="1"/>
</dbReference>
<protein>
    <submittedName>
        <fullName evidence="5">BZ3500_MvSof-1268-A1-R1_Chr1-3g02425 protein</fullName>
    </submittedName>
</protein>
<comment type="similarity">
    <text evidence="1">Belongs to the cytochrome P450 family.</text>
</comment>
<reference evidence="6" key="1">
    <citation type="submission" date="2016-10" db="EMBL/GenBank/DDBJ databases">
        <authorList>
            <person name="Jeantristanb JTB J.-T."/>
            <person name="Ricardo R."/>
        </authorList>
    </citation>
    <scope>NUCLEOTIDE SEQUENCE [LARGE SCALE GENOMIC DNA]</scope>
</reference>
<evidence type="ECO:0000313" key="5">
    <source>
        <dbReference type="EMBL" id="SCZ90962.1"/>
    </source>
</evidence>
<dbReference type="PRINTS" id="PR00385">
    <property type="entry name" value="P450"/>
</dbReference>
<dbReference type="Gene3D" id="1.10.630.10">
    <property type="entry name" value="Cytochrome P450"/>
    <property type="match status" value="1"/>
</dbReference>
<evidence type="ECO:0000256" key="1">
    <source>
        <dbReference type="ARBA" id="ARBA00010617"/>
    </source>
</evidence>
<dbReference type="GO" id="GO:0005506">
    <property type="term" value="F:iron ion binding"/>
    <property type="evidence" value="ECO:0007669"/>
    <property type="project" value="InterPro"/>
</dbReference>
<evidence type="ECO:0000256" key="2">
    <source>
        <dbReference type="ARBA" id="ARBA00023002"/>
    </source>
</evidence>
<gene>
    <name evidence="5" type="ORF">BZ3500_MVSOF-1268-A1-R1_CHR1-3G02425</name>
</gene>
<proteinExistence type="inferred from homology"/>
<dbReference type="InterPro" id="IPR002401">
    <property type="entry name" value="Cyt_P450_E_grp-I"/>
</dbReference>
<dbReference type="InterPro" id="IPR036396">
    <property type="entry name" value="Cyt_P450_sf"/>
</dbReference>
<dbReference type="EMBL" id="FMWP01000014">
    <property type="protein sequence ID" value="SCZ90962.1"/>
    <property type="molecule type" value="Genomic_DNA"/>
</dbReference>
<evidence type="ECO:0000313" key="6">
    <source>
        <dbReference type="Proteomes" id="UP000249723"/>
    </source>
</evidence>
<dbReference type="SUPFAM" id="SSF48264">
    <property type="entry name" value="Cytochrome P450"/>
    <property type="match status" value="1"/>
</dbReference>
<keyword evidence="4" id="KW-0472">Membrane</keyword>
<sequence length="624" mass="69209">MDTGVASQWASSAWPHLLPTTLAVILFQVISFLLFTLWSHFRRYNNFSRLPCPPTHSFLLGDLDQISSSPPGAPQKHWSRQYGGLFKFRGFLGEQRLCITDPVALSYILVQNGYKFVKPGEVRGNLARNLGSGLLFAEGDDHKRQKRIMIPAFSPSALRNLVPTFFELSYTLKDRWVALIETSDSDEKAFASNEKMEQWDETHEEGVVVLDVLKWLSKLTLDTIGVAGFGYDCGALSGTPSELASAFQSILTGGGSIPKKVPISQLLLTRLTGHFATLFPNINLSKLVPNKRVQLIRNFTETMERVSRNIIEEKREELRAGGGGTEMSIGGGKDLITLLLKSNSGEAKSRMSDVELRGQIATFLFAGNETTSTTLSWLLHYLSLHPSIQARTRQEIRHARANAFQEHGQDELNAEDLNGLTYLDAVVREVLRLEPPVALSTLQASEDDVIPLGVPIKAVDGKFMDSVEIKKNQILVIPISAVNTNPIIFGDDADEFVPERWLVKAAEKGAISGNVGVFSNLMTFMAGPRACIGYRFADQGVSPFAQFLGSPRAPVLIPLSTYLGRIASVLLDNFEFLPRDSAQEMINKLSRRSLIVTRPLVIDEEHLGHRLPLRVRLADRDVKE</sequence>
<dbReference type="InterPro" id="IPR050121">
    <property type="entry name" value="Cytochrome_P450_monoxygenase"/>
</dbReference>
<dbReference type="PANTHER" id="PTHR24305">
    <property type="entry name" value="CYTOCHROME P450"/>
    <property type="match status" value="1"/>
</dbReference>
<feature type="binding site" description="axial binding residue" evidence="3">
    <location>
        <position position="531"/>
    </location>
    <ligand>
        <name>heme</name>
        <dbReference type="ChEBI" id="CHEBI:30413"/>
    </ligand>
    <ligandPart>
        <name>Fe</name>
        <dbReference type="ChEBI" id="CHEBI:18248"/>
    </ligandPart>
</feature>
<dbReference type="PRINTS" id="PR00463">
    <property type="entry name" value="EP450I"/>
</dbReference>
<organism evidence="5 6">
    <name type="scientific">Microbotryum saponariae</name>
    <dbReference type="NCBI Taxonomy" id="289078"/>
    <lineage>
        <taxon>Eukaryota</taxon>
        <taxon>Fungi</taxon>
        <taxon>Dikarya</taxon>
        <taxon>Basidiomycota</taxon>
        <taxon>Pucciniomycotina</taxon>
        <taxon>Microbotryomycetes</taxon>
        <taxon>Microbotryales</taxon>
        <taxon>Microbotryaceae</taxon>
        <taxon>Microbotryum</taxon>
    </lineage>
</organism>
<keyword evidence="2" id="KW-0560">Oxidoreductase</keyword>
<accession>A0A2X0KQV0</accession>
<keyword evidence="4" id="KW-0812">Transmembrane</keyword>
<dbReference type="Pfam" id="PF00067">
    <property type="entry name" value="p450"/>
    <property type="match status" value="1"/>
</dbReference>
<dbReference type="Proteomes" id="UP000249723">
    <property type="component" value="Unassembled WGS sequence"/>
</dbReference>
<dbReference type="OrthoDB" id="1470350at2759"/>
<dbReference type="GO" id="GO:0016705">
    <property type="term" value="F:oxidoreductase activity, acting on paired donors, with incorporation or reduction of molecular oxygen"/>
    <property type="evidence" value="ECO:0007669"/>
    <property type="project" value="InterPro"/>
</dbReference>
<dbReference type="CDD" id="cd11069">
    <property type="entry name" value="CYP_FUM15-like"/>
    <property type="match status" value="1"/>
</dbReference>
<keyword evidence="3" id="KW-0349">Heme</keyword>
<keyword evidence="4" id="KW-1133">Transmembrane helix</keyword>
<keyword evidence="6" id="KW-1185">Reference proteome</keyword>
<dbReference type="AlphaFoldDB" id="A0A2X0KQV0"/>
<dbReference type="GO" id="GO:0004497">
    <property type="term" value="F:monooxygenase activity"/>
    <property type="evidence" value="ECO:0007669"/>
    <property type="project" value="InterPro"/>
</dbReference>
<keyword evidence="3" id="KW-0479">Metal-binding</keyword>
<comment type="cofactor">
    <cofactor evidence="3">
        <name>heme</name>
        <dbReference type="ChEBI" id="CHEBI:30413"/>
    </cofactor>
</comment>
<dbReference type="InterPro" id="IPR001128">
    <property type="entry name" value="Cyt_P450"/>
</dbReference>